<evidence type="ECO:0000256" key="2">
    <source>
        <dbReference type="SAM" id="SignalP"/>
    </source>
</evidence>
<protein>
    <recommendedName>
        <fullName evidence="5">Fe-S oxidoreductase</fullName>
    </recommendedName>
</protein>
<dbReference type="EMBL" id="AYXG01000241">
    <property type="protein sequence ID" value="EWC58412.1"/>
    <property type="molecule type" value="Genomic_DNA"/>
</dbReference>
<keyword evidence="4" id="KW-1185">Reference proteome</keyword>
<proteinExistence type="predicted"/>
<feature type="chain" id="PRO_5004893584" description="Fe-S oxidoreductase" evidence="2">
    <location>
        <begin position="36"/>
        <end position="259"/>
    </location>
</feature>
<evidence type="ECO:0008006" key="5">
    <source>
        <dbReference type="Google" id="ProtNLM"/>
    </source>
</evidence>
<gene>
    <name evidence="3" type="ORF">UO65_6304</name>
</gene>
<keyword evidence="2" id="KW-0732">Signal</keyword>
<dbReference type="Proteomes" id="UP000019277">
    <property type="component" value="Unassembled WGS sequence"/>
</dbReference>
<evidence type="ECO:0000313" key="4">
    <source>
        <dbReference type="Proteomes" id="UP000019277"/>
    </source>
</evidence>
<evidence type="ECO:0000313" key="3">
    <source>
        <dbReference type="EMBL" id="EWC58412.1"/>
    </source>
</evidence>
<dbReference type="OrthoDB" id="10018562at2"/>
<accession>W7INT5</accession>
<name>W7INT5_9PSEU</name>
<reference evidence="3 4" key="1">
    <citation type="journal article" date="2014" name="Genome Announc.">
        <title>Draft Genome Sequence of the Antitrypanosomally Active Sponge-Associated Bacterium Actinokineospora sp. Strain EG49.</title>
        <authorList>
            <person name="Harjes J."/>
            <person name="Ryu T."/>
            <person name="Abdelmohsen U.R."/>
            <person name="Moitinho-Silva L."/>
            <person name="Horn H."/>
            <person name="Ravasi T."/>
            <person name="Hentschel U."/>
        </authorList>
    </citation>
    <scope>NUCLEOTIDE SEQUENCE [LARGE SCALE GENOMIC DNA]</scope>
    <source>
        <strain evidence="3 4">EG49</strain>
    </source>
</reference>
<feature type="signal peptide" evidence="2">
    <location>
        <begin position="1"/>
        <end position="35"/>
    </location>
</feature>
<feature type="region of interest" description="Disordered" evidence="1">
    <location>
        <begin position="148"/>
        <end position="222"/>
    </location>
</feature>
<dbReference type="RefSeq" id="WP_035289903.1">
    <property type="nucleotide sequence ID" value="NZ_AYXG01000241.1"/>
</dbReference>
<evidence type="ECO:0000256" key="1">
    <source>
        <dbReference type="SAM" id="MobiDB-lite"/>
    </source>
</evidence>
<comment type="caution">
    <text evidence="3">The sequence shown here is derived from an EMBL/GenBank/DDBJ whole genome shotgun (WGS) entry which is preliminary data.</text>
</comment>
<feature type="compositionally biased region" description="Low complexity" evidence="1">
    <location>
        <begin position="148"/>
        <end position="164"/>
    </location>
</feature>
<sequence length="259" mass="25926">MDQEQREPSAALRRALSRTLLVLGGAVATTAAAWAVSTATASADAPLVPPTLPSVGITQLQVPSVVGAPELVEQLADGVGRLLDPDRAKTAVEDLGRDVTQHLTPPPTAPAQVDDAVVGEITAPVEQQPAPPATTAPPAVEVAPEAVAPAATPTPVVETAAAPAAEERAPADGTTRRGSPRAATSTPLLPHPQAPKNPFTAPAPVNPGHTTGSGGTDAPTLGLLSAVPADTELLPVGALRTDGIRLPVVAQTQPGVIPD</sequence>
<organism evidence="3 4">
    <name type="scientific">Actinokineospora spheciospongiae</name>
    <dbReference type="NCBI Taxonomy" id="909613"/>
    <lineage>
        <taxon>Bacteria</taxon>
        <taxon>Bacillati</taxon>
        <taxon>Actinomycetota</taxon>
        <taxon>Actinomycetes</taxon>
        <taxon>Pseudonocardiales</taxon>
        <taxon>Pseudonocardiaceae</taxon>
        <taxon>Actinokineospora</taxon>
    </lineage>
</organism>
<dbReference type="AlphaFoldDB" id="W7INT5"/>